<dbReference type="Proteomes" id="UP000635983">
    <property type="component" value="Unassembled WGS sequence"/>
</dbReference>
<evidence type="ECO:0000256" key="5">
    <source>
        <dbReference type="SAM" id="Phobius"/>
    </source>
</evidence>
<reference evidence="6" key="2">
    <citation type="submission" date="2020-09" db="EMBL/GenBank/DDBJ databases">
        <authorList>
            <person name="Sun Q."/>
            <person name="Ohkuma M."/>
        </authorList>
    </citation>
    <scope>NUCLEOTIDE SEQUENCE</scope>
    <source>
        <strain evidence="6">JCM 30078</strain>
    </source>
</reference>
<feature type="transmembrane region" description="Helical" evidence="5">
    <location>
        <begin position="64"/>
        <end position="90"/>
    </location>
</feature>
<dbReference type="GO" id="GO:0008168">
    <property type="term" value="F:methyltransferase activity"/>
    <property type="evidence" value="ECO:0007669"/>
    <property type="project" value="UniProtKB-KW"/>
</dbReference>
<comment type="subcellular location">
    <subcellularLocation>
        <location evidence="1">Endomembrane system</location>
        <topology evidence="1">Multi-pass membrane protein</topology>
    </subcellularLocation>
</comment>
<evidence type="ECO:0000256" key="4">
    <source>
        <dbReference type="ARBA" id="ARBA00023136"/>
    </source>
</evidence>
<dbReference type="GO" id="GO:0032259">
    <property type="term" value="P:methylation"/>
    <property type="evidence" value="ECO:0007669"/>
    <property type="project" value="UniProtKB-KW"/>
</dbReference>
<accession>A0A917Q175</accession>
<sequence length="182" mass="19854">MFPGPGTPLDGIASEGAVTNPATDIHLETFPRMSTSKIPPLLLMVLFAIAMLLATMLPPGSTRFALQIPLALTLLALSALLIASALTGFLRARTSVSPRRPGRASAIVTSGIYRLSRNPMYLGFILLLAAWAVILAHPLSAILVPIFGGCLHHWQILPEERVLEQKFGETFLDYKSRVRRWV</sequence>
<dbReference type="Gene3D" id="1.20.120.1630">
    <property type="match status" value="1"/>
</dbReference>
<feature type="transmembrane region" description="Helical" evidence="5">
    <location>
        <begin position="41"/>
        <end position="58"/>
    </location>
</feature>
<keyword evidence="6" id="KW-0489">Methyltransferase</keyword>
<dbReference type="GO" id="GO:0012505">
    <property type="term" value="C:endomembrane system"/>
    <property type="evidence" value="ECO:0007669"/>
    <property type="project" value="UniProtKB-SubCell"/>
</dbReference>
<keyword evidence="2 5" id="KW-0812">Transmembrane</keyword>
<feature type="transmembrane region" description="Helical" evidence="5">
    <location>
        <begin position="121"/>
        <end position="147"/>
    </location>
</feature>
<name>A0A917Q175_9PSED</name>
<comment type="caution">
    <text evidence="6">The sequence shown here is derived from an EMBL/GenBank/DDBJ whole genome shotgun (WGS) entry which is preliminary data.</text>
</comment>
<dbReference type="EMBL" id="BMPO01000008">
    <property type="protein sequence ID" value="GGK04881.1"/>
    <property type="molecule type" value="Genomic_DNA"/>
</dbReference>
<evidence type="ECO:0000256" key="3">
    <source>
        <dbReference type="ARBA" id="ARBA00022989"/>
    </source>
</evidence>
<evidence type="ECO:0000256" key="1">
    <source>
        <dbReference type="ARBA" id="ARBA00004127"/>
    </source>
</evidence>
<reference evidence="6" key="1">
    <citation type="journal article" date="2014" name="Int. J. Syst. Evol. Microbiol.">
        <title>Complete genome sequence of Corynebacterium casei LMG S-19264T (=DSM 44701T), isolated from a smear-ripened cheese.</title>
        <authorList>
            <consortium name="US DOE Joint Genome Institute (JGI-PGF)"/>
            <person name="Walter F."/>
            <person name="Albersmeier A."/>
            <person name="Kalinowski J."/>
            <person name="Ruckert C."/>
        </authorList>
    </citation>
    <scope>NUCLEOTIDE SEQUENCE</scope>
    <source>
        <strain evidence="6">JCM 30078</strain>
    </source>
</reference>
<gene>
    <name evidence="6" type="ORF">GCM10009304_33710</name>
</gene>
<proteinExistence type="predicted"/>
<keyword evidence="7" id="KW-1185">Reference proteome</keyword>
<dbReference type="PANTHER" id="PTHR12714:SF24">
    <property type="entry name" value="SLR1182 PROTEIN"/>
    <property type="match status" value="1"/>
</dbReference>
<evidence type="ECO:0000313" key="7">
    <source>
        <dbReference type="Proteomes" id="UP000635983"/>
    </source>
</evidence>
<dbReference type="InterPro" id="IPR007318">
    <property type="entry name" value="Phopholipid_MeTrfase"/>
</dbReference>
<protein>
    <submittedName>
        <fullName evidence="6">Isoprenylcysteine carboxyl methyltransferase</fullName>
    </submittedName>
</protein>
<dbReference type="Pfam" id="PF04191">
    <property type="entry name" value="PEMT"/>
    <property type="match status" value="1"/>
</dbReference>
<organism evidence="6 7">
    <name type="scientific">Pseudomonas matsuisoli</name>
    <dbReference type="NCBI Taxonomy" id="1515666"/>
    <lineage>
        <taxon>Bacteria</taxon>
        <taxon>Pseudomonadati</taxon>
        <taxon>Pseudomonadota</taxon>
        <taxon>Gammaproteobacteria</taxon>
        <taxon>Pseudomonadales</taxon>
        <taxon>Pseudomonadaceae</taxon>
        <taxon>Pseudomonas</taxon>
    </lineage>
</organism>
<keyword evidence="6" id="KW-0808">Transferase</keyword>
<evidence type="ECO:0000256" key="2">
    <source>
        <dbReference type="ARBA" id="ARBA00022692"/>
    </source>
</evidence>
<keyword evidence="4 5" id="KW-0472">Membrane</keyword>
<dbReference type="PANTHER" id="PTHR12714">
    <property type="entry name" value="PROTEIN-S ISOPRENYLCYSTEINE O-METHYLTRANSFERASE"/>
    <property type="match status" value="1"/>
</dbReference>
<evidence type="ECO:0000313" key="6">
    <source>
        <dbReference type="EMBL" id="GGK04881.1"/>
    </source>
</evidence>
<dbReference type="AlphaFoldDB" id="A0A917Q175"/>
<keyword evidence="3 5" id="KW-1133">Transmembrane helix</keyword>